<reference evidence="1 2" key="1">
    <citation type="journal article" date="2018" name="Microb. Genom.">
        <title>Expanding an expanded genome: long-read sequencing of Trypanosoma cruzi.</title>
        <authorList>
            <person name="Berna L."/>
            <person name="Rodriguez M."/>
            <person name="Chiribao M.L."/>
            <person name="Parodi-Talice A."/>
            <person name="Pita S."/>
            <person name="Rijo G."/>
            <person name="Alvarez-Valin F."/>
            <person name="Robello C."/>
        </authorList>
    </citation>
    <scope>NUCLEOTIDE SEQUENCE [LARGE SCALE GENOMIC DNA]</scope>
    <source>
        <strain evidence="1 2">TCC</strain>
    </source>
</reference>
<dbReference type="Proteomes" id="UP000246078">
    <property type="component" value="Unassembled WGS sequence"/>
</dbReference>
<accession>A0A2V2URH1</accession>
<dbReference type="AlphaFoldDB" id="A0A2V2URH1"/>
<comment type="caution">
    <text evidence="1">The sequence shown here is derived from an EMBL/GenBank/DDBJ whole genome shotgun (WGS) entry which is preliminary data.</text>
</comment>
<sequence length="235" mass="26832">MSHVMSCSGRNHRVNFLKWHFHLAKDSIGRLKEFSFAESSAYVDVKYHLKGCLLTMLFAPARPGIHNGTRFPIRVLLYIRDDFVEEAVVDPDNTFVTLRHDPFGTPVAYLFECIVYDKRYVANEQVDLNAIDPAEGECIAMKHEEFPRRYFFELNIESRQLNALDGVAPVYSVVPRYIFEVENNSQMDVEFVSEAGIPLAHWVGGSFMFLWKKLCLSPAPCITCIACRGSNIIDV</sequence>
<dbReference type="EMBL" id="PRFC01000527">
    <property type="protein sequence ID" value="PWU86654.1"/>
    <property type="molecule type" value="Genomic_DNA"/>
</dbReference>
<evidence type="ECO:0000313" key="2">
    <source>
        <dbReference type="Proteomes" id="UP000246078"/>
    </source>
</evidence>
<dbReference type="VEuPathDB" id="TriTrypDB:C3747_527g15"/>
<organism evidence="1 2">
    <name type="scientific">Trypanosoma cruzi</name>
    <dbReference type="NCBI Taxonomy" id="5693"/>
    <lineage>
        <taxon>Eukaryota</taxon>
        <taxon>Discoba</taxon>
        <taxon>Euglenozoa</taxon>
        <taxon>Kinetoplastea</taxon>
        <taxon>Metakinetoplastina</taxon>
        <taxon>Trypanosomatida</taxon>
        <taxon>Trypanosomatidae</taxon>
        <taxon>Trypanosoma</taxon>
        <taxon>Schizotrypanum</taxon>
    </lineage>
</organism>
<evidence type="ECO:0000313" key="1">
    <source>
        <dbReference type="EMBL" id="PWU86654.1"/>
    </source>
</evidence>
<proteinExistence type="predicted"/>
<gene>
    <name evidence="1" type="ORF">C3747_527g15</name>
</gene>
<protein>
    <submittedName>
        <fullName evidence="1">Uncharacterized protein</fullName>
    </submittedName>
</protein>
<name>A0A2V2URH1_TRYCR</name>